<dbReference type="PROSITE" id="PS51687">
    <property type="entry name" value="SAM_MT_RNA_M5U"/>
    <property type="match status" value="1"/>
</dbReference>
<feature type="active site" description="Nucleophile" evidence="5">
    <location>
        <position position="332"/>
    </location>
</feature>
<evidence type="ECO:0000313" key="9">
    <source>
        <dbReference type="Proteomes" id="UP000254504"/>
    </source>
</evidence>
<feature type="binding site" evidence="5">
    <location>
        <position position="307"/>
    </location>
    <ligand>
        <name>S-adenosyl-L-methionine</name>
        <dbReference type="ChEBI" id="CHEBI:59789"/>
    </ligand>
</feature>
<keyword evidence="2 5" id="KW-0808">Transferase</keyword>
<dbReference type="RefSeq" id="WP_115429084.1">
    <property type="nucleotide sequence ID" value="NZ_CP031367.1"/>
</dbReference>
<dbReference type="PROSITE" id="PS01230">
    <property type="entry name" value="TRMA_1"/>
    <property type="match status" value="1"/>
</dbReference>
<dbReference type="Proteomes" id="UP000289132">
    <property type="component" value="Unassembled WGS sequence"/>
</dbReference>
<dbReference type="GO" id="GO:0005829">
    <property type="term" value="C:cytosol"/>
    <property type="evidence" value="ECO:0007669"/>
    <property type="project" value="TreeGrafter"/>
</dbReference>
<dbReference type="HAMAP" id="MF_01011">
    <property type="entry name" value="RNA_methyltr_TrmA"/>
    <property type="match status" value="1"/>
</dbReference>
<evidence type="ECO:0000256" key="5">
    <source>
        <dbReference type="PROSITE-ProRule" id="PRU01024"/>
    </source>
</evidence>
<protein>
    <submittedName>
        <fullName evidence="8">tRNA (Uridine(54)-C5)-methyltransferase TrmA</fullName>
    </submittedName>
    <submittedName>
        <fullName evidence="7">tRNA m5U54 methyltransferase</fullName>
        <ecNumber evidence="7">2.1.1.35</ecNumber>
    </submittedName>
</protein>
<dbReference type="GO" id="GO:0030697">
    <property type="term" value="F:tRNA (uracil(54)-C5)-methyltransferase activity, S-adenosyl methionine-dependent"/>
    <property type="evidence" value="ECO:0007669"/>
    <property type="project" value="UniProtKB-EC"/>
</dbReference>
<evidence type="ECO:0000313" key="8">
    <source>
        <dbReference type="EMBL" id="RXJ92299.1"/>
    </source>
</evidence>
<dbReference type="PANTHER" id="PTHR47790:SF2">
    <property type="entry name" value="TRNA_TMRNA (URACIL-C(5))-METHYLTRANSFERASE"/>
    <property type="match status" value="1"/>
</dbReference>
<dbReference type="InterPro" id="IPR029063">
    <property type="entry name" value="SAM-dependent_MTases_sf"/>
</dbReference>
<evidence type="ECO:0000313" key="7">
    <source>
        <dbReference type="EMBL" id="AXK49629.1"/>
    </source>
</evidence>
<dbReference type="GO" id="GO:0008033">
    <property type="term" value="P:tRNA processing"/>
    <property type="evidence" value="ECO:0007669"/>
    <property type="project" value="UniProtKB-KW"/>
</dbReference>
<keyword evidence="10" id="KW-1185">Reference proteome</keyword>
<dbReference type="EMBL" id="CP031367">
    <property type="protein sequence ID" value="AXK49629.1"/>
    <property type="molecule type" value="Genomic_DNA"/>
</dbReference>
<dbReference type="SUPFAM" id="SSF53335">
    <property type="entry name" value="S-adenosyl-L-methionine-dependent methyltransferases"/>
    <property type="match status" value="1"/>
</dbReference>
<dbReference type="GO" id="GO:0032259">
    <property type="term" value="P:methylation"/>
    <property type="evidence" value="ECO:0007669"/>
    <property type="project" value="UniProtKB-KW"/>
</dbReference>
<feature type="binding site" evidence="5">
    <location>
        <position position="226"/>
    </location>
    <ligand>
        <name>S-adenosyl-L-methionine</name>
        <dbReference type="ChEBI" id="CHEBI:59789"/>
    </ligand>
</feature>
<dbReference type="Gene3D" id="3.40.50.150">
    <property type="entry name" value="Vaccinia Virus protein VP39"/>
    <property type="match status" value="1"/>
</dbReference>
<keyword evidence="1 5" id="KW-0489">Methyltransferase</keyword>
<evidence type="ECO:0000313" key="10">
    <source>
        <dbReference type="Proteomes" id="UP000289132"/>
    </source>
</evidence>
<dbReference type="Pfam" id="PF05958">
    <property type="entry name" value="tRNA_U5-meth_tr"/>
    <property type="match status" value="1"/>
</dbReference>
<dbReference type="PANTHER" id="PTHR47790">
    <property type="entry name" value="TRNA/TMRNA (URACIL-C(5))-METHYLTRANSFERASE"/>
    <property type="match status" value="1"/>
</dbReference>
<dbReference type="InterPro" id="IPR010280">
    <property type="entry name" value="U5_MeTrfase_fam"/>
</dbReference>
<sequence>MNCKYFGSCASCTLYDKNYDEQLNYKIEREKDRFKNLVETDFDIIKSNSQNFRNRAEFRIWWEKDEENSKDTLSFAMNDFDKNILKIDSCSMVSLSIASLMPKILNELQKSMLLSFRLFAIEFLSSSTNDMLVTLIYHKKLEDEWINLAKEIEKNLNIKIIGRSRKQKIILSSDFINETLNVENQEFKFAYEENGFTQPNTAVNIKMIEWVLKNTPSSSKDLCELYCGGGNFTIPLSKKFNKVLATEISKTSIKSALRNCTLNNISNIEFVRMSSEELTEALEEKRAFNRLKNIDLKSYDFDTIFMDPPRSGLDDNTRALAKKFENIIYISCNPETLHRDLEELTKTHKIVKFALFDQFAYTKHIESGVILKKSSNTAII</sequence>
<dbReference type="EC" id="2.1.1.35" evidence="7"/>
<keyword evidence="4" id="KW-0819">tRNA processing</keyword>
<gene>
    <name evidence="7" type="primary">trmA</name>
    <name evidence="7" type="ORF">ATR_1806</name>
    <name evidence="8" type="ORF">CRU87_04160</name>
</gene>
<dbReference type="Proteomes" id="UP000254504">
    <property type="component" value="Chromosome"/>
</dbReference>
<dbReference type="Gene3D" id="2.40.50.1070">
    <property type="match status" value="1"/>
</dbReference>
<evidence type="ECO:0000256" key="3">
    <source>
        <dbReference type="ARBA" id="ARBA00022691"/>
    </source>
</evidence>
<evidence type="ECO:0000256" key="4">
    <source>
        <dbReference type="ARBA" id="ARBA00022694"/>
    </source>
</evidence>
<dbReference type="FunFam" id="3.40.50.150:FF:000012">
    <property type="entry name" value="tRNA/tmRNA (uracil-C(5))-methyltransferase"/>
    <property type="match status" value="1"/>
</dbReference>
<dbReference type="EMBL" id="PDKD01000004">
    <property type="protein sequence ID" value="RXJ92299.1"/>
    <property type="molecule type" value="Genomic_DNA"/>
</dbReference>
<dbReference type="InterPro" id="IPR011869">
    <property type="entry name" value="TrmA_MeTrfase"/>
</dbReference>
<organism evidence="7 9">
    <name type="scientific">Aliarcobacter trophiarum LMG 25534</name>
    <dbReference type="NCBI Taxonomy" id="1032241"/>
    <lineage>
        <taxon>Bacteria</taxon>
        <taxon>Pseudomonadati</taxon>
        <taxon>Campylobacterota</taxon>
        <taxon>Epsilonproteobacteria</taxon>
        <taxon>Campylobacterales</taxon>
        <taxon>Arcobacteraceae</taxon>
        <taxon>Aliarcobacter</taxon>
    </lineage>
</organism>
<evidence type="ECO:0000256" key="2">
    <source>
        <dbReference type="ARBA" id="ARBA00022679"/>
    </source>
</evidence>
<dbReference type="GO" id="GO:0000049">
    <property type="term" value="F:tRNA binding"/>
    <property type="evidence" value="ECO:0007669"/>
    <property type="project" value="TreeGrafter"/>
</dbReference>
<evidence type="ECO:0000256" key="1">
    <source>
        <dbReference type="ARBA" id="ARBA00022603"/>
    </source>
</evidence>
<accession>A0AAD0QKC0</accession>
<feature type="binding site" evidence="5">
    <location>
        <position position="198"/>
    </location>
    <ligand>
        <name>S-adenosyl-L-methionine</name>
        <dbReference type="ChEBI" id="CHEBI:59789"/>
    </ligand>
</feature>
<keyword evidence="3 5" id="KW-0949">S-adenosyl-L-methionine</keyword>
<dbReference type="AlphaFoldDB" id="A0AAD0QKC0"/>
<feature type="active site" evidence="6">
    <location>
        <position position="332"/>
    </location>
</feature>
<dbReference type="NCBIfam" id="TIGR02143">
    <property type="entry name" value="trmA_only"/>
    <property type="match status" value="1"/>
</dbReference>
<dbReference type="GO" id="GO:0019843">
    <property type="term" value="F:rRNA binding"/>
    <property type="evidence" value="ECO:0007669"/>
    <property type="project" value="TreeGrafter"/>
</dbReference>
<dbReference type="CDD" id="cd02440">
    <property type="entry name" value="AdoMet_MTases"/>
    <property type="match status" value="1"/>
</dbReference>
<reference evidence="8 10" key="1">
    <citation type="submission" date="2017-10" db="EMBL/GenBank/DDBJ databases">
        <title>Genomics of the genus Arcobacter.</title>
        <authorList>
            <person name="Perez-Cataluna A."/>
            <person name="Figueras M.J."/>
        </authorList>
    </citation>
    <scope>NUCLEOTIDE SEQUENCE [LARGE SCALE GENOMIC DNA]</scope>
    <source>
        <strain evidence="8 10">LMG 25534</strain>
    </source>
</reference>
<comment type="similarity">
    <text evidence="5">Belongs to the class I-like SAM-binding methyltransferase superfamily. RNA M5U methyltransferase family.</text>
</comment>
<proteinExistence type="inferred from homology"/>
<reference evidence="7 9" key="2">
    <citation type="submission" date="2018-07" db="EMBL/GenBank/DDBJ databases">
        <title>Complete genome of the Arcobacter trophiarum type strain LMG 25534.</title>
        <authorList>
            <person name="Miller W.G."/>
            <person name="Yee E."/>
        </authorList>
    </citation>
    <scope>NUCLEOTIDE SEQUENCE [LARGE SCALE GENOMIC DNA]</scope>
    <source>
        <strain evidence="7 9">LMG 25534</strain>
    </source>
</reference>
<dbReference type="KEGG" id="atp:ATR_1806"/>
<feature type="binding site" evidence="5">
    <location>
        <position position="247"/>
    </location>
    <ligand>
        <name>S-adenosyl-L-methionine</name>
        <dbReference type="ChEBI" id="CHEBI:59789"/>
    </ligand>
</feature>
<name>A0AAD0QKC0_9BACT</name>
<evidence type="ECO:0000256" key="6">
    <source>
        <dbReference type="PROSITE-ProRule" id="PRU10015"/>
    </source>
</evidence>
<dbReference type="InterPro" id="IPR030390">
    <property type="entry name" value="MeTrfase_TrmA_AS"/>
</dbReference>